<dbReference type="OrthoDB" id="782771at2759"/>
<protein>
    <recommendedName>
        <fullName evidence="2">Protein TIFY</fullName>
    </recommendedName>
    <alternativeName>
        <fullName evidence="2">Jasmonate ZIM domain-containing protein</fullName>
    </alternativeName>
</protein>
<organism evidence="5 6">
    <name type="scientific">Olea europaea subsp. europaea</name>
    <dbReference type="NCBI Taxonomy" id="158383"/>
    <lineage>
        <taxon>Eukaryota</taxon>
        <taxon>Viridiplantae</taxon>
        <taxon>Streptophyta</taxon>
        <taxon>Embryophyta</taxon>
        <taxon>Tracheophyta</taxon>
        <taxon>Spermatophyta</taxon>
        <taxon>Magnoliopsida</taxon>
        <taxon>eudicotyledons</taxon>
        <taxon>Gunneridae</taxon>
        <taxon>Pentapetalae</taxon>
        <taxon>asterids</taxon>
        <taxon>lamiids</taxon>
        <taxon>Lamiales</taxon>
        <taxon>Oleaceae</taxon>
        <taxon>Oleeae</taxon>
        <taxon>Olea</taxon>
    </lineage>
</organism>
<dbReference type="Gramene" id="OE9A071941T1">
    <property type="protein sequence ID" value="OE9A071941C1"/>
    <property type="gene ID" value="OE9A071941"/>
</dbReference>
<comment type="domain">
    <text evidence="2">The jas domain is required for interaction with COI1.</text>
</comment>
<feature type="region of interest" description="Disordered" evidence="3">
    <location>
        <begin position="175"/>
        <end position="200"/>
    </location>
</feature>
<gene>
    <name evidence="5" type="ORF">OLEA9_A071941</name>
</gene>
<comment type="subcellular location">
    <subcellularLocation>
        <location evidence="2">Nucleus</location>
    </subcellularLocation>
</comment>
<dbReference type="SMART" id="SM00979">
    <property type="entry name" value="TIFY"/>
    <property type="match status" value="1"/>
</dbReference>
<comment type="function">
    <text evidence="2">Repressor of jasmonate responses.</text>
</comment>
<evidence type="ECO:0000313" key="6">
    <source>
        <dbReference type="Proteomes" id="UP000594638"/>
    </source>
</evidence>
<dbReference type="Proteomes" id="UP000594638">
    <property type="component" value="Unassembled WGS sequence"/>
</dbReference>
<proteinExistence type="inferred from homology"/>
<dbReference type="GO" id="GO:2000022">
    <property type="term" value="P:regulation of jasmonic acid mediated signaling pathway"/>
    <property type="evidence" value="ECO:0007669"/>
    <property type="project" value="UniProtKB-UniRule"/>
</dbReference>
<reference evidence="5 6" key="1">
    <citation type="submission" date="2019-12" db="EMBL/GenBank/DDBJ databases">
        <authorList>
            <person name="Alioto T."/>
            <person name="Alioto T."/>
            <person name="Gomez Garrido J."/>
        </authorList>
    </citation>
    <scope>NUCLEOTIDE SEQUENCE [LARGE SCALE GENOMIC DNA]</scope>
</reference>
<dbReference type="GO" id="GO:0009611">
    <property type="term" value="P:response to wounding"/>
    <property type="evidence" value="ECO:0007669"/>
    <property type="project" value="UniProtKB-UniRule"/>
</dbReference>
<keyword evidence="2" id="KW-1184">Jasmonic acid signaling pathway</keyword>
<dbReference type="Pfam" id="PF06200">
    <property type="entry name" value="tify"/>
    <property type="match status" value="1"/>
</dbReference>
<keyword evidence="2" id="KW-0539">Nucleus</keyword>
<comment type="caution">
    <text evidence="5">The sequence shown here is derived from an EMBL/GenBank/DDBJ whole genome shotgun (WGS) entry which is preliminary data.</text>
</comment>
<comment type="similarity">
    <text evidence="1 2">Belongs to the TIFY/JAZ family.</text>
</comment>
<dbReference type="GO" id="GO:0005634">
    <property type="term" value="C:nucleus"/>
    <property type="evidence" value="ECO:0007669"/>
    <property type="project" value="UniProtKB-SubCell"/>
</dbReference>
<feature type="domain" description="Tify" evidence="4">
    <location>
        <begin position="140"/>
        <end position="174"/>
    </location>
</feature>
<dbReference type="PANTHER" id="PTHR33077:SF17">
    <property type="entry name" value="PROTEIN TIFY 5B"/>
    <property type="match status" value="1"/>
</dbReference>
<evidence type="ECO:0000256" key="1">
    <source>
        <dbReference type="ARBA" id="ARBA00008614"/>
    </source>
</evidence>
<dbReference type="PROSITE" id="PS51320">
    <property type="entry name" value="TIFY"/>
    <property type="match status" value="1"/>
</dbReference>
<dbReference type="AlphaFoldDB" id="A0A8S0PTL9"/>
<evidence type="ECO:0000313" key="5">
    <source>
        <dbReference type="EMBL" id="CAA2955642.1"/>
    </source>
</evidence>
<sequence length="228" mass="26393">MRQLFAGLTDTNWTLQRIEQMITTSQAKEQAQDDREHARNIRLRAMERDISRLLGDMLTLRREHDLMGRLLDRCTGRVEDMHIRNEVIYNRLEDMNTRDELQLIIEGMSRNCNLKLRHVASASSNSTDYNHPKFEMSGNSNEKNQTLTIFYNGRMTAADVTEVQARAIISLASRETEKMSNANKPPSSGPSSLLSHIYNPTGNSMKRSLQQFLQKRKTRARKAFPYHH</sequence>
<dbReference type="InterPro" id="IPR040390">
    <property type="entry name" value="TIFY/JAZ"/>
</dbReference>
<feature type="compositionally biased region" description="Low complexity" evidence="3">
    <location>
        <begin position="185"/>
        <end position="195"/>
    </location>
</feature>
<keyword evidence="6" id="KW-1185">Reference proteome</keyword>
<evidence type="ECO:0000256" key="2">
    <source>
        <dbReference type="RuleBase" id="RU369065"/>
    </source>
</evidence>
<dbReference type="PANTHER" id="PTHR33077">
    <property type="entry name" value="PROTEIN TIFY 4A-RELATED-RELATED"/>
    <property type="match status" value="1"/>
</dbReference>
<dbReference type="GO" id="GO:0031347">
    <property type="term" value="P:regulation of defense response"/>
    <property type="evidence" value="ECO:0007669"/>
    <property type="project" value="UniProtKB-UniRule"/>
</dbReference>
<accession>A0A8S0PTL9</accession>
<dbReference type="EMBL" id="CACTIH010000157">
    <property type="protein sequence ID" value="CAA2955642.1"/>
    <property type="molecule type" value="Genomic_DNA"/>
</dbReference>
<evidence type="ECO:0000256" key="3">
    <source>
        <dbReference type="SAM" id="MobiDB-lite"/>
    </source>
</evidence>
<evidence type="ECO:0000259" key="4">
    <source>
        <dbReference type="PROSITE" id="PS51320"/>
    </source>
</evidence>
<dbReference type="InterPro" id="IPR010399">
    <property type="entry name" value="Tify_dom"/>
</dbReference>
<name>A0A8S0PTL9_OLEEU</name>